<feature type="domain" description="BPTI/Kunitz inhibitor" evidence="4">
    <location>
        <begin position="41"/>
        <end position="96"/>
    </location>
</feature>
<dbReference type="CDD" id="cd00109">
    <property type="entry name" value="Kunitz-type"/>
    <property type="match status" value="1"/>
</dbReference>
<evidence type="ECO:0000256" key="3">
    <source>
        <dbReference type="ARBA" id="ARBA00023157"/>
    </source>
</evidence>
<dbReference type="SUPFAM" id="SSF57362">
    <property type="entry name" value="BPTI-like"/>
    <property type="match status" value="1"/>
</dbReference>
<keyword evidence="1" id="KW-0646">Protease inhibitor</keyword>
<dbReference type="PROSITE" id="PS50279">
    <property type="entry name" value="BPTI_KUNITZ_2"/>
    <property type="match status" value="1"/>
</dbReference>
<dbReference type="SMART" id="SM00131">
    <property type="entry name" value="KU"/>
    <property type="match status" value="1"/>
</dbReference>
<organism evidence="5">
    <name type="scientific">Amblyomma parvum</name>
    <name type="common">South American tick</name>
    <dbReference type="NCBI Taxonomy" id="251391"/>
    <lineage>
        <taxon>Eukaryota</taxon>
        <taxon>Metazoa</taxon>
        <taxon>Ecdysozoa</taxon>
        <taxon>Arthropoda</taxon>
        <taxon>Chelicerata</taxon>
        <taxon>Arachnida</taxon>
        <taxon>Acari</taxon>
        <taxon>Parasitiformes</taxon>
        <taxon>Ixodida</taxon>
        <taxon>Ixodoidea</taxon>
        <taxon>Ixodidae</taxon>
        <taxon>Amblyomminae</taxon>
        <taxon>Amblyomma</taxon>
    </lineage>
</organism>
<protein>
    <submittedName>
        <fullName evidence="5">Putative monolaris</fullName>
    </submittedName>
</protein>
<dbReference type="GO" id="GO:0005615">
    <property type="term" value="C:extracellular space"/>
    <property type="evidence" value="ECO:0007669"/>
    <property type="project" value="TreeGrafter"/>
</dbReference>
<evidence type="ECO:0000259" key="4">
    <source>
        <dbReference type="PROSITE" id="PS50279"/>
    </source>
</evidence>
<evidence type="ECO:0000256" key="1">
    <source>
        <dbReference type="ARBA" id="ARBA00022690"/>
    </source>
</evidence>
<accession>A0A023G2P0</accession>
<dbReference type="PANTHER" id="PTHR10083:SF374">
    <property type="entry name" value="BPTI_KUNITZ INHIBITOR DOMAIN-CONTAINING PROTEIN"/>
    <property type="match status" value="1"/>
</dbReference>
<keyword evidence="2" id="KW-0722">Serine protease inhibitor</keyword>
<dbReference type="InterPro" id="IPR050098">
    <property type="entry name" value="TFPI/VKTCI-like"/>
</dbReference>
<dbReference type="Gene3D" id="4.10.410.10">
    <property type="entry name" value="Pancreatic trypsin inhibitor Kunitz domain"/>
    <property type="match status" value="1"/>
</dbReference>
<dbReference type="EMBL" id="GBBL01000135">
    <property type="protein sequence ID" value="JAC27185.1"/>
    <property type="molecule type" value="mRNA"/>
</dbReference>
<dbReference type="GO" id="GO:0004867">
    <property type="term" value="F:serine-type endopeptidase inhibitor activity"/>
    <property type="evidence" value="ECO:0007669"/>
    <property type="project" value="UniProtKB-KW"/>
</dbReference>
<dbReference type="AlphaFoldDB" id="A0A023G2P0"/>
<sequence length="123" mass="14058">PHCWHDMSTISFCLLMALVTPIIYHGVVALQPLEEAGIALCDQPLDLGSRCRGQNKTRIERWHFNSTSNTCSRFKYRGCSGNNNNFPSKVLCESACNPDTYSYDEYQKTSKRAKRETPEYQES</sequence>
<evidence type="ECO:0000313" key="5">
    <source>
        <dbReference type="EMBL" id="JAC27185.1"/>
    </source>
</evidence>
<feature type="non-terminal residue" evidence="5">
    <location>
        <position position="1"/>
    </location>
</feature>
<dbReference type="PANTHER" id="PTHR10083">
    <property type="entry name" value="KUNITZ-TYPE PROTEASE INHIBITOR-RELATED"/>
    <property type="match status" value="1"/>
</dbReference>
<keyword evidence="3" id="KW-1015">Disulfide bond</keyword>
<dbReference type="InterPro" id="IPR002223">
    <property type="entry name" value="Kunitz_BPTI"/>
</dbReference>
<evidence type="ECO:0000256" key="2">
    <source>
        <dbReference type="ARBA" id="ARBA00022900"/>
    </source>
</evidence>
<name>A0A023G2P0_AMBPA</name>
<dbReference type="Pfam" id="PF00014">
    <property type="entry name" value="Kunitz_BPTI"/>
    <property type="match status" value="1"/>
</dbReference>
<dbReference type="InterPro" id="IPR036880">
    <property type="entry name" value="Kunitz_BPTI_sf"/>
</dbReference>
<dbReference type="PROSITE" id="PS00280">
    <property type="entry name" value="BPTI_KUNITZ_1"/>
    <property type="match status" value="1"/>
</dbReference>
<proteinExistence type="evidence at transcript level"/>
<dbReference type="InterPro" id="IPR020901">
    <property type="entry name" value="Prtase_inh_Kunz-CS"/>
</dbReference>
<reference evidence="5" key="1">
    <citation type="submission" date="2014-03" db="EMBL/GenBank/DDBJ databases">
        <title>The sialotranscriptome of Amblyomma triste, Amblyomma parvum and Amblyomma cajennense ticks, uncovered by 454-based RNA-seq.</title>
        <authorList>
            <person name="Garcia G.R."/>
            <person name="Gardinassi L.G."/>
            <person name="Ribeiro J.M."/>
            <person name="Anatrielo E."/>
            <person name="Ferreira B.R."/>
            <person name="Moreira H.N."/>
            <person name="Mafra C."/>
            <person name="Olegario M.M."/>
            <person name="Szabo P.J."/>
            <person name="Miranda-Santos I.K."/>
            <person name="Maruyama S.R."/>
        </authorList>
    </citation>
    <scope>NUCLEOTIDE SEQUENCE</scope>
    <source>
        <strain evidence="5">Araguapaz</strain>
        <tissue evidence="5">Salivary glands</tissue>
    </source>
</reference>